<evidence type="ECO:0000313" key="1">
    <source>
        <dbReference type="EMBL" id="KAG8171806.1"/>
    </source>
</evidence>
<proteinExistence type="predicted"/>
<protein>
    <submittedName>
        <fullName evidence="1">Uncharacterized protein</fullName>
    </submittedName>
</protein>
<reference evidence="1 2" key="1">
    <citation type="journal article" date="2022" name="Nat. Ecol. Evol.">
        <title>A masculinizing supergene underlies an exaggerated male reproductive morph in a spider.</title>
        <authorList>
            <person name="Hendrickx F."/>
            <person name="De Corte Z."/>
            <person name="Sonet G."/>
            <person name="Van Belleghem S.M."/>
            <person name="Kostlbacher S."/>
            <person name="Vangestel C."/>
        </authorList>
    </citation>
    <scope>NUCLEOTIDE SEQUENCE [LARGE SCALE GENOMIC DNA]</scope>
    <source>
        <strain evidence="1">W744_W776</strain>
    </source>
</reference>
<keyword evidence="2" id="KW-1185">Reference proteome</keyword>
<comment type="caution">
    <text evidence="1">The sequence shown here is derived from an EMBL/GenBank/DDBJ whole genome shotgun (WGS) entry which is preliminary data.</text>
</comment>
<dbReference type="EMBL" id="JAFNEN010003530">
    <property type="protein sequence ID" value="KAG8171806.1"/>
    <property type="molecule type" value="Genomic_DNA"/>
</dbReference>
<sequence length="163" mass="17976">MAIGLRLSRATNTLFRPVHERLASDHLNRARTHVHPHATGSCALPKSGPLGTIIHVVVGLTGRRRSHNHLKLRIDPRSGRRFGRQETLRQPPPEISSGLVLSGIVHHLSASQTCALKLRHFHKWNAAASPGLRPARDGTGIPNAADLRRPVLSFRARGLFKDH</sequence>
<dbReference type="Proteomes" id="UP000827092">
    <property type="component" value="Unassembled WGS sequence"/>
</dbReference>
<dbReference type="AlphaFoldDB" id="A0AAV6TJV3"/>
<name>A0AAV6TJV3_9ARAC</name>
<accession>A0AAV6TJV3</accession>
<organism evidence="1 2">
    <name type="scientific">Oedothorax gibbosus</name>
    <dbReference type="NCBI Taxonomy" id="931172"/>
    <lineage>
        <taxon>Eukaryota</taxon>
        <taxon>Metazoa</taxon>
        <taxon>Ecdysozoa</taxon>
        <taxon>Arthropoda</taxon>
        <taxon>Chelicerata</taxon>
        <taxon>Arachnida</taxon>
        <taxon>Araneae</taxon>
        <taxon>Araneomorphae</taxon>
        <taxon>Entelegynae</taxon>
        <taxon>Araneoidea</taxon>
        <taxon>Linyphiidae</taxon>
        <taxon>Erigoninae</taxon>
        <taxon>Oedothorax</taxon>
    </lineage>
</organism>
<evidence type="ECO:0000313" key="2">
    <source>
        <dbReference type="Proteomes" id="UP000827092"/>
    </source>
</evidence>
<gene>
    <name evidence="1" type="ORF">JTE90_023060</name>
</gene>